<keyword evidence="3" id="KW-1185">Reference proteome</keyword>
<dbReference type="Proteomes" id="UP000694925">
    <property type="component" value="Unplaced"/>
</dbReference>
<feature type="compositionally biased region" description="Basic and acidic residues" evidence="1">
    <location>
        <begin position="271"/>
        <end position="302"/>
    </location>
</feature>
<dbReference type="GO" id="GO:0003677">
    <property type="term" value="F:DNA binding"/>
    <property type="evidence" value="ECO:0007669"/>
    <property type="project" value="InterPro"/>
</dbReference>
<feature type="compositionally biased region" description="Acidic residues" evidence="1">
    <location>
        <begin position="112"/>
        <end position="124"/>
    </location>
</feature>
<dbReference type="SUPFAM" id="SSF46785">
    <property type="entry name" value="Winged helix' DNA-binding domain"/>
    <property type="match status" value="1"/>
</dbReference>
<dbReference type="RefSeq" id="XP_026669866.1">
    <property type="nucleotide sequence ID" value="XM_026814065.1"/>
</dbReference>
<feature type="compositionally biased region" description="Basic residues" evidence="1">
    <location>
        <begin position="197"/>
        <end position="206"/>
    </location>
</feature>
<feature type="domain" description="H15" evidence="2">
    <location>
        <begin position="5"/>
        <end position="74"/>
    </location>
</feature>
<dbReference type="KEGG" id="ccal:108625550"/>
<sequence>MVHSSNPRLMNRVLDAVAHLCDGKGSRAREVIDFLRQTSKSPPRNLTMQVHRALKHAVSAGLLRHRSGRYKALFTLNPAPVKQSAIEEKNETSIDAAGLFTGKQTTPKTKTDDDDIELADDDAEDHGRHRRERKRKRSRSRNRPGRRKGRSGSRKPNNTFKQRSRKKKKKEKGESSRTVKDKISNSRLAMGIGHASKSTKRKRNSGKFRDDQSYYSDPSESDYESRKTKVRRKTPAYQESKHNGGEKPSRRSTSRSRSSQRQPVQQLHLKYSYDDVTSDKQNADDESRNDGTHQDEEKRQEPNDSGSGSSL</sequence>
<gene>
    <name evidence="4" type="primary">LOC108625550</name>
</gene>
<evidence type="ECO:0000256" key="1">
    <source>
        <dbReference type="SAM" id="MobiDB-lite"/>
    </source>
</evidence>
<dbReference type="InterPro" id="IPR036388">
    <property type="entry name" value="WH-like_DNA-bd_sf"/>
</dbReference>
<dbReference type="Gene3D" id="1.10.10.10">
    <property type="entry name" value="Winged helix-like DNA-binding domain superfamily/Winged helix DNA-binding domain"/>
    <property type="match status" value="1"/>
</dbReference>
<dbReference type="GO" id="GO:0006334">
    <property type="term" value="P:nucleosome assembly"/>
    <property type="evidence" value="ECO:0007669"/>
    <property type="project" value="InterPro"/>
</dbReference>
<organism evidence="3 4">
    <name type="scientific">Ceratina calcarata</name>
    <dbReference type="NCBI Taxonomy" id="156304"/>
    <lineage>
        <taxon>Eukaryota</taxon>
        <taxon>Metazoa</taxon>
        <taxon>Ecdysozoa</taxon>
        <taxon>Arthropoda</taxon>
        <taxon>Hexapoda</taxon>
        <taxon>Insecta</taxon>
        <taxon>Pterygota</taxon>
        <taxon>Neoptera</taxon>
        <taxon>Endopterygota</taxon>
        <taxon>Hymenoptera</taxon>
        <taxon>Apocrita</taxon>
        <taxon>Aculeata</taxon>
        <taxon>Apoidea</taxon>
        <taxon>Anthophila</taxon>
        <taxon>Apidae</taxon>
        <taxon>Ceratina</taxon>
        <taxon>Zadontomerus</taxon>
    </lineage>
</organism>
<dbReference type="InterPro" id="IPR036390">
    <property type="entry name" value="WH_DNA-bd_sf"/>
</dbReference>
<evidence type="ECO:0000313" key="3">
    <source>
        <dbReference type="Proteomes" id="UP000694925"/>
    </source>
</evidence>
<accession>A0AAJ7S1Z8</accession>
<feature type="compositionally biased region" description="Basic residues" evidence="1">
    <location>
        <begin position="128"/>
        <end position="153"/>
    </location>
</feature>
<protein>
    <submittedName>
        <fullName evidence="4">Splicing regulatory glutamine/lysine-rich protein 1-like</fullName>
    </submittedName>
</protein>
<reference evidence="4" key="1">
    <citation type="submission" date="2025-08" db="UniProtKB">
        <authorList>
            <consortium name="RefSeq"/>
        </authorList>
    </citation>
    <scope>IDENTIFICATION</scope>
    <source>
        <tissue evidence="4">Whole body</tissue>
    </source>
</reference>
<feature type="compositionally biased region" description="Basic and acidic residues" evidence="1">
    <location>
        <begin position="171"/>
        <end position="184"/>
    </location>
</feature>
<dbReference type="GO" id="GO:0000786">
    <property type="term" value="C:nucleosome"/>
    <property type="evidence" value="ECO:0007669"/>
    <property type="project" value="InterPro"/>
</dbReference>
<dbReference type="InterPro" id="IPR005818">
    <property type="entry name" value="Histone_H1/H5_H15"/>
</dbReference>
<proteinExistence type="predicted"/>
<feature type="compositionally biased region" description="Basic and acidic residues" evidence="1">
    <location>
        <begin position="239"/>
        <end position="249"/>
    </location>
</feature>
<dbReference type="PROSITE" id="PS51504">
    <property type="entry name" value="H15"/>
    <property type="match status" value="1"/>
</dbReference>
<evidence type="ECO:0000313" key="4">
    <source>
        <dbReference type="RefSeq" id="XP_026669866.1"/>
    </source>
</evidence>
<name>A0AAJ7S1Z8_9HYME</name>
<evidence type="ECO:0000259" key="2">
    <source>
        <dbReference type="PROSITE" id="PS51504"/>
    </source>
</evidence>
<dbReference type="GeneID" id="108625550"/>
<feature type="region of interest" description="Disordered" evidence="1">
    <location>
        <begin position="97"/>
        <end position="311"/>
    </location>
</feature>
<dbReference type="AlphaFoldDB" id="A0AAJ7S1Z8"/>